<proteinExistence type="predicted"/>
<comment type="caution">
    <text evidence="2">The sequence shown here is derived from an EMBL/GenBank/DDBJ whole genome shotgun (WGS) entry which is preliminary data.</text>
</comment>
<evidence type="ECO:0000313" key="3">
    <source>
        <dbReference type="Proteomes" id="UP000886653"/>
    </source>
</evidence>
<evidence type="ECO:0000313" key="2">
    <source>
        <dbReference type="EMBL" id="KAG0149573.1"/>
    </source>
</evidence>
<dbReference type="EMBL" id="MU167226">
    <property type="protein sequence ID" value="KAG0149573.1"/>
    <property type="molecule type" value="Genomic_DNA"/>
</dbReference>
<organism evidence="2 3">
    <name type="scientific">Cronartium quercuum f. sp. fusiforme G11</name>
    <dbReference type="NCBI Taxonomy" id="708437"/>
    <lineage>
        <taxon>Eukaryota</taxon>
        <taxon>Fungi</taxon>
        <taxon>Dikarya</taxon>
        <taxon>Basidiomycota</taxon>
        <taxon>Pucciniomycotina</taxon>
        <taxon>Pucciniomycetes</taxon>
        <taxon>Pucciniales</taxon>
        <taxon>Coleosporiaceae</taxon>
        <taxon>Cronartium</taxon>
    </lineage>
</organism>
<feature type="region of interest" description="Disordered" evidence="1">
    <location>
        <begin position="1"/>
        <end position="35"/>
    </location>
</feature>
<dbReference type="AlphaFoldDB" id="A0A9P6TGA5"/>
<sequence length="171" mass="19005">MNLEMSSSARIDKVNVRRRLHPLQDTTTHNATSPTASKFRIGTTLHTLVRTELFSHRRLDSNSRILKCAASPPTNVDWAKHIPHIRSVTNPTAISSAHVGHLHHNSVGSVETEVVSVLSLILTIDEDAVEVGRYAPPARVGLVHKQALHNQTSTWALLKYLWWSLSVCISN</sequence>
<evidence type="ECO:0000256" key="1">
    <source>
        <dbReference type="SAM" id="MobiDB-lite"/>
    </source>
</evidence>
<feature type="compositionally biased region" description="Polar residues" evidence="1">
    <location>
        <begin position="24"/>
        <end position="35"/>
    </location>
</feature>
<reference evidence="2" key="1">
    <citation type="submission" date="2013-11" db="EMBL/GenBank/DDBJ databases">
        <title>Genome sequence of the fusiform rust pathogen reveals effectors for host alternation and coevolution with pine.</title>
        <authorList>
            <consortium name="DOE Joint Genome Institute"/>
            <person name="Smith K."/>
            <person name="Pendleton A."/>
            <person name="Kubisiak T."/>
            <person name="Anderson C."/>
            <person name="Salamov A."/>
            <person name="Aerts A."/>
            <person name="Riley R."/>
            <person name="Clum A."/>
            <person name="Lindquist E."/>
            <person name="Ence D."/>
            <person name="Campbell M."/>
            <person name="Kronenberg Z."/>
            <person name="Feau N."/>
            <person name="Dhillon B."/>
            <person name="Hamelin R."/>
            <person name="Burleigh J."/>
            <person name="Smith J."/>
            <person name="Yandell M."/>
            <person name="Nelson C."/>
            <person name="Grigoriev I."/>
            <person name="Davis J."/>
        </authorList>
    </citation>
    <scope>NUCLEOTIDE SEQUENCE</scope>
    <source>
        <strain evidence="2">G11</strain>
    </source>
</reference>
<dbReference type="Proteomes" id="UP000886653">
    <property type="component" value="Unassembled WGS sequence"/>
</dbReference>
<accession>A0A9P6TGA5</accession>
<name>A0A9P6TGA5_9BASI</name>
<keyword evidence="3" id="KW-1185">Reference proteome</keyword>
<protein>
    <submittedName>
        <fullName evidence="2">Uncharacterized protein</fullName>
    </submittedName>
</protein>
<gene>
    <name evidence="2" type="ORF">CROQUDRAFT_88910</name>
</gene>